<gene>
    <name evidence="1" type="ORF">AVDCRST_MAG06-2885</name>
</gene>
<proteinExistence type="predicted"/>
<name>A0A6J4PCG9_9ACTN</name>
<organism evidence="1">
    <name type="scientific">uncultured Nocardioides sp</name>
    <dbReference type="NCBI Taxonomy" id="198441"/>
    <lineage>
        <taxon>Bacteria</taxon>
        <taxon>Bacillati</taxon>
        <taxon>Actinomycetota</taxon>
        <taxon>Actinomycetes</taxon>
        <taxon>Propionibacteriales</taxon>
        <taxon>Nocardioidaceae</taxon>
        <taxon>Nocardioides</taxon>
        <taxon>environmental samples</taxon>
    </lineage>
</organism>
<reference evidence="1" key="1">
    <citation type="submission" date="2020-02" db="EMBL/GenBank/DDBJ databases">
        <authorList>
            <person name="Meier V. D."/>
        </authorList>
    </citation>
    <scope>NUCLEOTIDE SEQUENCE</scope>
    <source>
        <strain evidence="1">AVDCRST_MAG06</strain>
    </source>
</reference>
<sequence length="70" mass="7532">MRRLAPLGSGYRPDVAVIIVGGHDVTHRVRTSVSVRQLAEVVGPLFLAQPDEMFAIDEFHPSGPAGSPPR</sequence>
<dbReference type="EMBL" id="CADCUP010000194">
    <property type="protein sequence ID" value="CAA9412509.1"/>
    <property type="molecule type" value="Genomic_DNA"/>
</dbReference>
<accession>A0A6J4PCG9</accession>
<dbReference type="AlphaFoldDB" id="A0A6J4PCG9"/>
<protein>
    <submittedName>
        <fullName evidence="1">Uncharacterized protein</fullName>
    </submittedName>
</protein>
<evidence type="ECO:0000313" key="1">
    <source>
        <dbReference type="EMBL" id="CAA9412509.1"/>
    </source>
</evidence>